<dbReference type="GO" id="GO:0055036">
    <property type="term" value="C:virion membrane"/>
    <property type="evidence" value="ECO:0007669"/>
    <property type="project" value="UniProtKB-SubCell"/>
</dbReference>
<keyword evidence="15" id="KW-0325">Glycoprotein</keyword>
<keyword evidence="5" id="KW-1162">Viral penetration into host cytoplasm</keyword>
<dbReference type="EMBL" id="JQ805139">
    <property type="protein sequence ID" value="AFK83913.1"/>
    <property type="molecule type" value="Genomic_DNA"/>
</dbReference>
<keyword evidence="11" id="KW-0730">Sialic acid</keyword>
<reference evidence="19 20" key="1">
    <citation type="journal article" date="2012" name="J. Virol.">
        <title>A Novel Bat Herpesvirus Encodes Homologues of Major Histocompatibility Complex Classes I and II, C-Type Lectin, and a Unique Family of Immune-Related Genes.</title>
        <authorList>
            <person name="Zhang H."/>
            <person name="Todd S."/>
            <person name="Tachedjian M."/>
            <person name="Barr J.A."/>
            <person name="Luo M."/>
            <person name="Yu M."/>
            <person name="Marsh G.A."/>
            <person name="Crameri G."/>
            <person name="Wang L.F."/>
        </authorList>
    </citation>
    <scope>NUCLEOTIDE SEQUENCE [LARGE SCALE GENOMIC DNA]</scope>
    <source>
        <strain evidence="19">B7D8</strain>
    </source>
</reference>
<dbReference type="Pfam" id="PF02489">
    <property type="entry name" value="Herpes_glycop_H"/>
    <property type="match status" value="1"/>
</dbReference>
<sequence>MATSKRILVFATLYAIMSTVRTHNHEVTFIQDANVTSCLNNITANSSIAHEGLITFNFVDEKKTSVFQVPKCIFGNEIAKQLMRAVDLRETVESYRKRFYDFFIVPVHAAFRLINGHNLQYIPSADWIPQHDRIPTVTGQRINLTEVNDKLYVSATQATDMRFFNACSLFESHSVLFPLSTRCTSNVFQLKGARTASIVFTPKMFFIFIEETGSEMAITAFGNPRHLDVKAPYTRENFILRQTPKHDLLVIAKTKDVFNSYKYMTQTDFLEAPLRINYLNVDEILQVFDTLAMKTILSGSCHTINRDSHQMLFSYGLLVYTTYTARNASILIPVERAVQIQSNIMAAQRFVARCLNYSGASITFANAVEMINHTLIRTRTTGHALSPSSMTRAAYVLSTHDRAGVMNLAEFHTFTVQEAIKIHRLTMGASLTAGQRETLLFLNGIVHTTNRSLQDRRKVLVIQTGMCSPMELIDWAKRIYHNHNLTTRNIYTPCSSGSRRDYSVARLTDLFKLDFAAGLHTTTLRKIIDFYEEPKMSTFPHLECLNGNAQYTAITLPNATYIISDMYLLAGKTYQVTNTVVGRTIIITVPGTDRCIATHAKTDPHEIPMVKNITSTERCEFCESALIEYDEVGGVNNIIYLEDTQDLLYVTSDNSDMLVASSRTHYLMVTKNGTVMEVTDIVVDINQTSILLICVYVLFSIAALFGMTRVCKLF</sequence>
<evidence type="ECO:0000256" key="7">
    <source>
        <dbReference type="ARBA" id="ARBA00022729"/>
    </source>
</evidence>
<protein>
    <submittedName>
        <fullName evidence="19">B75</fullName>
    </submittedName>
</protein>
<proteinExistence type="inferred from homology"/>
<evidence type="ECO:0000256" key="11">
    <source>
        <dbReference type="ARBA" id="ARBA00022981"/>
    </source>
</evidence>
<keyword evidence="14 17" id="KW-0472">Membrane</keyword>
<evidence type="ECO:0000256" key="13">
    <source>
        <dbReference type="ARBA" id="ARBA00023046"/>
    </source>
</evidence>
<keyword evidence="16" id="KW-1160">Virus entry into host cell</keyword>
<feature type="domain" description="Herpesvirus glycoprotein H C-terminal" evidence="18">
    <location>
        <begin position="543"/>
        <end position="680"/>
    </location>
</feature>
<organism evidence="19 20">
    <name type="scientific">miniopterid betaherpesvirus 1</name>
    <dbReference type="NCBI Taxonomy" id="3070189"/>
    <lineage>
        <taxon>Viruses</taxon>
        <taxon>Duplodnaviria</taxon>
        <taxon>Heunggongvirae</taxon>
        <taxon>Peploviricota</taxon>
        <taxon>Herviviricetes</taxon>
        <taxon>Herpesvirales</taxon>
        <taxon>Orthoherpesviridae</taxon>
        <taxon>Betaherpesvirinae</taxon>
        <taxon>Quwivirus</taxon>
        <taxon>Quwivirus miniopteridbeta1</taxon>
    </lineage>
</organism>
<feature type="transmembrane region" description="Helical" evidence="17">
    <location>
        <begin position="690"/>
        <end position="711"/>
    </location>
</feature>
<evidence type="ECO:0000256" key="3">
    <source>
        <dbReference type="ARBA" id="ARBA00022511"/>
    </source>
</evidence>
<keyword evidence="12 17" id="KW-1133">Transmembrane helix</keyword>
<evidence type="ECO:0000256" key="17">
    <source>
        <dbReference type="SAM" id="Phobius"/>
    </source>
</evidence>
<keyword evidence="8" id="KW-0946">Virion</keyword>
<dbReference type="InterPro" id="IPR038172">
    <property type="entry name" value="Herpes_glycoH_C_sf"/>
</dbReference>
<evidence type="ECO:0000256" key="2">
    <source>
        <dbReference type="ARBA" id="ARBA00022506"/>
    </source>
</evidence>
<dbReference type="GO" id="GO:0019031">
    <property type="term" value="C:viral envelope"/>
    <property type="evidence" value="ECO:0007669"/>
    <property type="project" value="UniProtKB-KW"/>
</dbReference>
<evidence type="ECO:0000313" key="19">
    <source>
        <dbReference type="EMBL" id="AFK83913.1"/>
    </source>
</evidence>
<accession>I3VQ69</accession>
<evidence type="ECO:0000256" key="12">
    <source>
        <dbReference type="ARBA" id="ARBA00022989"/>
    </source>
</evidence>
<evidence type="ECO:0000256" key="15">
    <source>
        <dbReference type="ARBA" id="ARBA00023180"/>
    </source>
</evidence>
<evidence type="ECO:0000256" key="6">
    <source>
        <dbReference type="ARBA" id="ARBA00022692"/>
    </source>
</evidence>
<dbReference type="HAMAP" id="MF_04033">
    <property type="entry name" value="HSV_GH"/>
    <property type="match status" value="1"/>
</dbReference>
<evidence type="ECO:0000313" key="20">
    <source>
        <dbReference type="Proteomes" id="UP000103899"/>
    </source>
</evidence>
<evidence type="ECO:0000256" key="16">
    <source>
        <dbReference type="ARBA" id="ARBA00023296"/>
    </source>
</evidence>
<dbReference type="Gene3D" id="2.60.40.3190">
    <property type="entry name" value="Herpesvirus glycoprotein H, C-terminal domain"/>
    <property type="match status" value="1"/>
</dbReference>
<keyword evidence="3" id="KW-1032">Host cell membrane</keyword>
<keyword evidence="10" id="KW-0261">Viral envelope protein</keyword>
<keyword evidence="2" id="KW-1168">Fusion of virus membrane with host membrane</keyword>
<keyword evidence="6 17" id="KW-0812">Transmembrane</keyword>
<keyword evidence="7" id="KW-0732">Signal</keyword>
<keyword evidence="9" id="KW-1043">Host membrane</keyword>
<keyword evidence="13" id="KW-1039">Host endosome</keyword>
<evidence type="ECO:0000256" key="10">
    <source>
        <dbReference type="ARBA" id="ARBA00022879"/>
    </source>
</evidence>
<dbReference type="GO" id="GO:0019064">
    <property type="term" value="P:fusion of virus membrane with host plasma membrane"/>
    <property type="evidence" value="ECO:0007669"/>
    <property type="project" value="UniProtKB-KW"/>
</dbReference>
<evidence type="ECO:0000256" key="9">
    <source>
        <dbReference type="ARBA" id="ARBA00022870"/>
    </source>
</evidence>
<evidence type="ECO:0000256" key="14">
    <source>
        <dbReference type="ARBA" id="ARBA00023136"/>
    </source>
</evidence>
<evidence type="ECO:0000256" key="1">
    <source>
        <dbReference type="ARBA" id="ARBA00004563"/>
    </source>
</evidence>
<evidence type="ECO:0000256" key="5">
    <source>
        <dbReference type="ARBA" id="ARBA00022595"/>
    </source>
</evidence>
<keyword evidence="20" id="KW-1185">Reference proteome</keyword>
<dbReference type="Proteomes" id="UP000103899">
    <property type="component" value="Segment"/>
</dbReference>
<evidence type="ECO:0000259" key="18">
    <source>
        <dbReference type="Pfam" id="PF17488"/>
    </source>
</evidence>
<dbReference type="InterPro" id="IPR003493">
    <property type="entry name" value="Herpes_gH"/>
</dbReference>
<evidence type="ECO:0000256" key="4">
    <source>
        <dbReference type="ARBA" id="ARBA00022521"/>
    </source>
</evidence>
<dbReference type="Pfam" id="PF17488">
    <property type="entry name" value="Herpes_glycoH_C"/>
    <property type="match status" value="1"/>
</dbReference>
<name>I3VQ69_9BETA</name>
<dbReference type="GO" id="GO:0046718">
    <property type="term" value="P:symbiont entry into host cell"/>
    <property type="evidence" value="ECO:0007669"/>
    <property type="project" value="UniProtKB-KW"/>
</dbReference>
<keyword evidence="4" id="KW-1169">Fusion of virus membrane with host cell membrane</keyword>
<evidence type="ECO:0000256" key="8">
    <source>
        <dbReference type="ARBA" id="ARBA00022844"/>
    </source>
</evidence>
<dbReference type="InterPro" id="IPR035305">
    <property type="entry name" value="Herpes_glycoH_C"/>
</dbReference>
<comment type="subcellular location">
    <subcellularLocation>
        <location evidence="1">Virion membrane</location>
        <topology evidence="1">Single-pass type I membrane protein</topology>
    </subcellularLocation>
</comment>